<dbReference type="Pfam" id="PF14285">
    <property type="entry name" value="DUF4367"/>
    <property type="match status" value="1"/>
</dbReference>
<protein>
    <recommendedName>
        <fullName evidence="2">DUF4367 domain-containing protein</fullName>
    </recommendedName>
</protein>
<dbReference type="Proteomes" id="UP000180057">
    <property type="component" value="Unassembled WGS sequence"/>
</dbReference>
<evidence type="ECO:0000256" key="1">
    <source>
        <dbReference type="SAM" id="Phobius"/>
    </source>
</evidence>
<name>A0A1S2M2C3_9BACI</name>
<keyword evidence="1" id="KW-1133">Transmembrane helix</keyword>
<accession>A0A1S2M2C3</accession>
<dbReference type="EMBL" id="MLQS01000024">
    <property type="protein sequence ID" value="OIJ18889.1"/>
    <property type="molecule type" value="Genomic_DNA"/>
</dbReference>
<evidence type="ECO:0000313" key="3">
    <source>
        <dbReference type="EMBL" id="OIJ18889.1"/>
    </source>
</evidence>
<comment type="caution">
    <text evidence="3">The sequence shown here is derived from an EMBL/GenBank/DDBJ whole genome shotgun (WGS) entry which is preliminary data.</text>
</comment>
<evidence type="ECO:0000313" key="4">
    <source>
        <dbReference type="Proteomes" id="UP000180057"/>
    </source>
</evidence>
<gene>
    <name evidence="3" type="ORF">BKP45_15280</name>
</gene>
<dbReference type="InterPro" id="IPR052944">
    <property type="entry name" value="Sporulation_related"/>
</dbReference>
<feature type="domain" description="DUF4367" evidence="2">
    <location>
        <begin position="141"/>
        <end position="251"/>
    </location>
</feature>
<dbReference type="InterPro" id="IPR025377">
    <property type="entry name" value="DUF4367"/>
</dbReference>
<proteinExistence type="predicted"/>
<dbReference type="AlphaFoldDB" id="A0A1S2M2C3"/>
<sequence length="251" mass="29034">MTRKKLHDLDELIQESIREEIDHTPQPPISTSKAWEQLQQRRNMKKKLKNNHNKLIYIAAAAFILITLSFAAPKSGSAFFNFTEFFHRIQDSVVQLFIKVEDTNDDLNAPSFEGYEIIDQDLFIDTISLEEAKEVTSFQIIIPSYLPENYILKDVTVLRLGDQKSDDIILNYQLNDIEFKINIKYTGGNFGFGSTFSEKDTTIEDVMIKNHPATLILSNHENTLIWTNQDFFFSIEGNLLREEMIKIAESM</sequence>
<dbReference type="RefSeq" id="WP_071390561.1">
    <property type="nucleotide sequence ID" value="NZ_MLQS01000024.1"/>
</dbReference>
<organism evidence="3 4">
    <name type="scientific">Anaerobacillus alkalidiazotrophicus</name>
    <dbReference type="NCBI Taxonomy" id="472963"/>
    <lineage>
        <taxon>Bacteria</taxon>
        <taxon>Bacillati</taxon>
        <taxon>Bacillota</taxon>
        <taxon>Bacilli</taxon>
        <taxon>Bacillales</taxon>
        <taxon>Bacillaceae</taxon>
        <taxon>Anaerobacillus</taxon>
    </lineage>
</organism>
<dbReference type="STRING" id="472963.BKP45_15280"/>
<evidence type="ECO:0000259" key="2">
    <source>
        <dbReference type="Pfam" id="PF14285"/>
    </source>
</evidence>
<reference evidence="3 4" key="1">
    <citation type="submission" date="2016-10" db="EMBL/GenBank/DDBJ databases">
        <title>Draft genome sequences of four alkaliphilic bacteria belonging to the Anaerobacillus genus.</title>
        <authorList>
            <person name="Bassil N.M."/>
            <person name="Lloyd J.R."/>
        </authorList>
    </citation>
    <scope>NUCLEOTIDE SEQUENCE [LARGE SCALE GENOMIC DNA]</scope>
    <source>
        <strain evidence="3 4">DSM 22531</strain>
    </source>
</reference>
<feature type="transmembrane region" description="Helical" evidence="1">
    <location>
        <begin position="55"/>
        <end position="72"/>
    </location>
</feature>
<keyword evidence="1" id="KW-0812">Transmembrane</keyword>
<dbReference type="OrthoDB" id="2937252at2"/>
<keyword evidence="1" id="KW-0472">Membrane</keyword>
<dbReference type="PANTHER" id="PTHR37507">
    <property type="entry name" value="SPORULATION PROTEIN YDCC"/>
    <property type="match status" value="1"/>
</dbReference>
<keyword evidence="4" id="KW-1185">Reference proteome</keyword>
<dbReference type="PANTHER" id="PTHR37507:SF2">
    <property type="entry name" value="SPORULATION PROTEIN YDCC"/>
    <property type="match status" value="1"/>
</dbReference>